<sequence length="1548" mass="168014">MAHGILRLLGQNGEISNPYDPLNMDISSALGMKDAAGSVVGKRTVASLLPDSVRNHYLTYDCHLRIKQCITGGDDYECVSCRSLGGGTCVKASAELTNSHGVTDGVCIPMDDQRFMLEGSRNINPYTTIEEAYLQQVEDGHAANIGESSSVVTGGGVGGVSYLTRKLGCIDSSIVRKDPALLNSNPNLEPVTACTEIIMCGGKGIGAPIHPITKATIFDVSDIDFDISSLASSLDCYCEPEYTPVSGNVTGTPSCQQNEGGLAKEGIGCPVVFYSGDEKGCLCDNSTQVRLSDIVAIEASDNTSDYDRSYIETAINLSRVLERYQDLHSYTTNDACLPKPGVDPRMAAMGYSYASSIFGNAPEITAFNGGHLMTGGLLRKSAMDGNGNWHSRIEDNEAGKIVLSESMGGVVPYAGTGSVAAHVWNGDALNDHGLVGLGGGNMKEHPNASMRVVPLPHTNIPGLGLDSMDHAVAIVASSGRVFPGGVHARVGHVITAAPSDKHTDLTYVLDSHAESYTHKKDSPLARLRETQDSGVCATAYVVPSVHRAVREHPDAHEDTTVANIIPLLHYRPLAKRVAHNPIEHIFRQSILTAVRHEQLNEIPIFTSGDAHRLAHTPTVGKDMEILKRVLIDYYFPGMNGDGRVISPNETRSVFNEQDNEELTDIGGLILQPVTVEGIGFSSTFAKFGEHILATNSPKIIDHYKLDIESHKHTVDENESRSIFAQPPTSWRIVSNESSFFSGRGLNNGVEGTGMRFAEKSIFPGVLKPDAFAGAVMTGDGVLMYGESAPILRPMDIPAGTLPENTWFERRSAAHTLCDPGDGTILKKLRNAYSRVTSGDIIPRLNSSLPLYTYNTYNPVKLHYEFHDGSSEFSVWLGLLSDPVFPAFSPFLTEVITAESETIGTYGTLHNVVPSKFHIGDDWWQGCRVTSNTGPYIIPPTMALLESEFRLRTLSSETFIRAELVPNRYRADWGLSPHTAGHYMQGIFSPPCVREETGQAYGYPCSAALNQYVTMLVPKTTGTNSHSNRSKANIRNFIETQMNILPENVGTITPGPGTTKNIFDKLGTLASEEICNCTSDIFCPNVNEGGKSLTAPIAALPSRGNRHSNFVLMSTVPKNDAYLTTALLRAQIGDFAVLDIIGRIRGNGGVANIKDVLEAGYGINTRAILSPNRWTAFRRNTAYTPYSTRQGQNLSSTLVPDLYENNIGFDRGTFYMGANGLAGVTEDAVLEEDRSDLPGLPPADAEILNIIKNASVHGSGARSRRILDFFESSLGAAPITFNVGTFCPHAEGAKDIVGVYATPVFTTVDSAPSAAVNEGKSIAPMMSSAYIEVPGNNKRKVDDNDDDVEIFRVDKFGKPLDQEPKKKQEQNNNIIDMVSLFEASKNTNRIMRRIHLMPINTTYHGGLESGQTAAEAMCTRGVELWYRDFVKPSMASPAARTSLEGIRLKAPEPFDELAIKGYKSTDTRAFRKYAHHHHFGYEGLMSRGFNSRGQDTPVSEGDLKNNFPFVCQSNRCPFPPLRDGTMQPLALVDMGVLTESVVGRTLIQE</sequence>
<keyword evidence="1" id="KW-0946">Virion</keyword>
<dbReference type="EMBL" id="BDLS01000001">
    <property type="protein sequence ID" value="GAV93135.1"/>
    <property type="molecule type" value="Genomic_DNA"/>
</dbReference>
<comment type="caution">
    <text evidence="1">The sequence shown here is derived from an EMBL/GenBank/DDBJ whole genome shotgun (WGS) entry which is preliminary data.</text>
</comment>
<gene>
    <name evidence="1" type="ORF">SCV_010</name>
</gene>
<name>A0A1Q3DL81_9VIRU</name>
<accession>A0A1Q3DL81</accession>
<proteinExistence type="predicted"/>
<evidence type="ECO:0000313" key="1">
    <source>
        <dbReference type="EMBL" id="GAV93135.1"/>
    </source>
</evidence>
<reference evidence="1" key="1">
    <citation type="submission" date="2017-01" db="EMBL/GenBank/DDBJ databases">
        <title>Draft genome sequence of uncultured bacilliform virus purified from snow crab.</title>
        <authorList>
            <person name="Takano T."/>
        </authorList>
    </citation>
    <scope>NUCLEOTIDE SEQUENCE</scope>
    <source>
        <strain evidence="1">Isolate_1</strain>
    </source>
</reference>
<keyword evidence="1" id="KW-0261">Viral envelope protein</keyword>
<protein>
    <submittedName>
        <fullName evidence="1">Envelope protein</fullName>
    </submittedName>
</protein>
<organism evidence="1">
    <name type="scientific">Chionoecetes opilio bacilliform virus</name>
    <dbReference type="NCBI Taxonomy" id="1825681"/>
    <lineage>
        <taxon>Viruses</taxon>
        <taxon>Viruses incertae sedis</taxon>
        <taxon>Naldaviricetes</taxon>
        <taxon>Nimaviridae</taxon>
    </lineage>
</organism>
<dbReference type="GO" id="GO:0019031">
    <property type="term" value="C:viral envelope"/>
    <property type="evidence" value="ECO:0007669"/>
    <property type="project" value="UniProtKB-KW"/>
</dbReference>